<keyword evidence="3" id="KW-1185">Reference proteome</keyword>
<accession>A0A6A6GWQ4</accession>
<reference evidence="2" key="1">
    <citation type="journal article" date="2020" name="Stud. Mycol.">
        <title>101 Dothideomycetes genomes: a test case for predicting lifestyles and emergence of pathogens.</title>
        <authorList>
            <person name="Haridas S."/>
            <person name="Albert R."/>
            <person name="Binder M."/>
            <person name="Bloem J."/>
            <person name="Labutti K."/>
            <person name="Salamov A."/>
            <person name="Andreopoulos B."/>
            <person name="Baker S."/>
            <person name="Barry K."/>
            <person name="Bills G."/>
            <person name="Bluhm B."/>
            <person name="Cannon C."/>
            <person name="Castanera R."/>
            <person name="Culley D."/>
            <person name="Daum C."/>
            <person name="Ezra D."/>
            <person name="Gonzalez J."/>
            <person name="Henrissat B."/>
            <person name="Kuo A."/>
            <person name="Liang C."/>
            <person name="Lipzen A."/>
            <person name="Lutzoni F."/>
            <person name="Magnuson J."/>
            <person name="Mondo S."/>
            <person name="Nolan M."/>
            <person name="Ohm R."/>
            <person name="Pangilinan J."/>
            <person name="Park H.-J."/>
            <person name="Ramirez L."/>
            <person name="Alfaro M."/>
            <person name="Sun H."/>
            <person name="Tritt A."/>
            <person name="Yoshinaga Y."/>
            <person name="Zwiers L.-H."/>
            <person name="Turgeon B."/>
            <person name="Goodwin S."/>
            <person name="Spatafora J."/>
            <person name="Crous P."/>
            <person name="Grigoriev I."/>
        </authorList>
    </citation>
    <scope>NUCLEOTIDE SEQUENCE</scope>
    <source>
        <strain evidence="2">Tuck. ex Michener</strain>
    </source>
</reference>
<sequence>MPATAIPPITAAAIPFPCPIAPASFCGGAVDEGLLELEDEVWALETVVSVEVLEEADAEELVDPVEEGGEGALLELDPETGAEDDGGGLGVAGVGTGGAGASVEMVALESVVGTLPLGSVVGTLALGLVVGTLTLGLVVGTLALGLVVGTFAGAVAVREAEVTAELPLGA</sequence>
<protein>
    <submittedName>
        <fullName evidence="2">Uncharacterized protein</fullName>
    </submittedName>
</protein>
<evidence type="ECO:0000313" key="3">
    <source>
        <dbReference type="Proteomes" id="UP000800092"/>
    </source>
</evidence>
<evidence type="ECO:0000256" key="1">
    <source>
        <dbReference type="SAM" id="Phobius"/>
    </source>
</evidence>
<feature type="transmembrane region" description="Helical" evidence="1">
    <location>
        <begin position="124"/>
        <end position="148"/>
    </location>
</feature>
<gene>
    <name evidence="2" type="ORF">EV356DRAFT_536616</name>
</gene>
<organism evidence="2 3">
    <name type="scientific">Viridothelium virens</name>
    <name type="common">Speckled blister lichen</name>
    <name type="synonym">Trypethelium virens</name>
    <dbReference type="NCBI Taxonomy" id="1048519"/>
    <lineage>
        <taxon>Eukaryota</taxon>
        <taxon>Fungi</taxon>
        <taxon>Dikarya</taxon>
        <taxon>Ascomycota</taxon>
        <taxon>Pezizomycotina</taxon>
        <taxon>Dothideomycetes</taxon>
        <taxon>Dothideomycetes incertae sedis</taxon>
        <taxon>Trypetheliales</taxon>
        <taxon>Trypetheliaceae</taxon>
        <taxon>Viridothelium</taxon>
    </lineage>
</organism>
<keyword evidence="1" id="KW-0812">Transmembrane</keyword>
<dbReference type="EMBL" id="ML991846">
    <property type="protein sequence ID" value="KAF2230165.1"/>
    <property type="molecule type" value="Genomic_DNA"/>
</dbReference>
<dbReference type="Proteomes" id="UP000800092">
    <property type="component" value="Unassembled WGS sequence"/>
</dbReference>
<proteinExistence type="predicted"/>
<keyword evidence="1" id="KW-1133">Transmembrane helix</keyword>
<keyword evidence="1" id="KW-0472">Membrane</keyword>
<name>A0A6A6GWQ4_VIRVR</name>
<dbReference type="AlphaFoldDB" id="A0A6A6GWQ4"/>
<evidence type="ECO:0000313" key="2">
    <source>
        <dbReference type="EMBL" id="KAF2230165.1"/>
    </source>
</evidence>